<evidence type="ECO:0000256" key="5">
    <source>
        <dbReference type="RuleBase" id="RU361157"/>
    </source>
</evidence>
<comment type="caution">
    <text evidence="7">The sequence shown here is derived from an EMBL/GenBank/DDBJ whole genome shotgun (WGS) entry which is preliminary data.</text>
</comment>
<keyword evidence="5" id="KW-0813">Transport</keyword>
<dbReference type="RefSeq" id="WP_190431402.1">
    <property type="nucleotide sequence ID" value="NZ_JAMPKM010000001.1"/>
</dbReference>
<organism evidence="7 8">
    <name type="scientific">Trichocoleus desertorum GB2-A4</name>
    <dbReference type="NCBI Taxonomy" id="2933944"/>
    <lineage>
        <taxon>Bacteria</taxon>
        <taxon>Bacillati</taxon>
        <taxon>Cyanobacteriota</taxon>
        <taxon>Cyanophyceae</taxon>
        <taxon>Leptolyngbyales</taxon>
        <taxon>Trichocoleusaceae</taxon>
        <taxon>Trichocoleus</taxon>
    </lineage>
</organism>
<dbReference type="PANTHER" id="PTHR43077">
    <property type="entry name" value="TRANSPORT PERMEASE YVFS-RELATED"/>
    <property type="match status" value="1"/>
</dbReference>
<feature type="domain" description="ABC transmembrane type-2" evidence="6">
    <location>
        <begin position="61"/>
        <end position="303"/>
    </location>
</feature>
<feature type="transmembrane region" description="Helical" evidence="5">
    <location>
        <begin position="60"/>
        <end position="81"/>
    </location>
</feature>
<dbReference type="EMBL" id="JAMPKM010000001">
    <property type="protein sequence ID" value="MEP0815856.1"/>
    <property type="molecule type" value="Genomic_DNA"/>
</dbReference>
<feature type="transmembrane region" description="Helical" evidence="5">
    <location>
        <begin position="175"/>
        <end position="202"/>
    </location>
</feature>
<dbReference type="InterPro" id="IPR013525">
    <property type="entry name" value="ABC2_TM"/>
</dbReference>
<proteinExistence type="inferred from homology"/>
<comment type="subcellular location">
    <subcellularLocation>
        <location evidence="5">Cell membrane</location>
        <topology evidence="5">Multi-pass membrane protein</topology>
    </subcellularLocation>
    <subcellularLocation>
        <location evidence="1">Membrane</location>
        <topology evidence="1">Multi-pass membrane protein</topology>
    </subcellularLocation>
</comment>
<keyword evidence="2 5" id="KW-0812">Transmembrane</keyword>
<keyword evidence="8" id="KW-1185">Reference proteome</keyword>
<dbReference type="InterPro" id="IPR047817">
    <property type="entry name" value="ABC2_TM_bact-type"/>
</dbReference>
<evidence type="ECO:0000313" key="8">
    <source>
        <dbReference type="Proteomes" id="UP001464891"/>
    </source>
</evidence>
<dbReference type="PIRSF" id="PIRSF006648">
    <property type="entry name" value="DrrB"/>
    <property type="match status" value="1"/>
</dbReference>
<dbReference type="Pfam" id="PF01061">
    <property type="entry name" value="ABC2_membrane"/>
    <property type="match status" value="1"/>
</dbReference>
<dbReference type="PANTHER" id="PTHR43077:SF10">
    <property type="entry name" value="TRANSPORT PERMEASE PROTEIN"/>
    <property type="match status" value="1"/>
</dbReference>
<dbReference type="InterPro" id="IPR051328">
    <property type="entry name" value="T7SS_ABC-Transporter"/>
</dbReference>
<name>A0ABV0J4A3_9CYAN</name>
<evidence type="ECO:0000259" key="6">
    <source>
        <dbReference type="PROSITE" id="PS51012"/>
    </source>
</evidence>
<sequence length="305" mass="32497">MSRSVTPPKPSLTSENTALPSQAVGLATKPALPQTSTLSDFIQETLALTRRLFIQLQRRPSTLIAGIIQPLMWLVLFGALFQNVPQGLFGDSQSYGQFLGAGIIVFTAFGGALNAGLPVMFDREFGFLNRLLVAPLASRFSIVVASAIFITTLSLIQTAVIVSAIAFLGAGLPNLLGLGVVTLIVFALVLGVTGLSLGLAFALPGHVELIAVIFVTNLPLLFASTALAPLSFMPHWLQVVATLNPLSYAIEPIRYLYLHNDWALSSIVMQAPWGSVSLGGALLVLFAFDLVALLSIQPLLRRTFA</sequence>
<evidence type="ECO:0000256" key="4">
    <source>
        <dbReference type="ARBA" id="ARBA00023136"/>
    </source>
</evidence>
<accession>A0ABV0J4A3</accession>
<dbReference type="Proteomes" id="UP001464891">
    <property type="component" value="Unassembled WGS sequence"/>
</dbReference>
<evidence type="ECO:0000256" key="1">
    <source>
        <dbReference type="ARBA" id="ARBA00004141"/>
    </source>
</evidence>
<reference evidence="7 8" key="1">
    <citation type="submission" date="2022-04" db="EMBL/GenBank/DDBJ databases">
        <title>Positive selection, recombination, and allopatry shape intraspecific diversity of widespread and dominant cyanobacteria.</title>
        <authorList>
            <person name="Wei J."/>
            <person name="Shu W."/>
            <person name="Hu C."/>
        </authorList>
    </citation>
    <scope>NUCLEOTIDE SEQUENCE [LARGE SCALE GENOMIC DNA]</scope>
    <source>
        <strain evidence="7 8">GB2-A4</strain>
    </source>
</reference>
<feature type="transmembrane region" description="Helical" evidence="5">
    <location>
        <begin position="101"/>
        <end position="121"/>
    </location>
</feature>
<gene>
    <name evidence="7" type="ORF">NC998_01970</name>
</gene>
<feature type="transmembrane region" description="Helical" evidence="5">
    <location>
        <begin position="142"/>
        <end position="169"/>
    </location>
</feature>
<evidence type="ECO:0000256" key="3">
    <source>
        <dbReference type="ARBA" id="ARBA00022989"/>
    </source>
</evidence>
<keyword evidence="4 5" id="KW-0472">Membrane</keyword>
<keyword evidence="3 5" id="KW-1133">Transmembrane helix</keyword>
<dbReference type="PROSITE" id="PS51012">
    <property type="entry name" value="ABC_TM2"/>
    <property type="match status" value="1"/>
</dbReference>
<comment type="similarity">
    <text evidence="5">Belongs to the ABC-2 integral membrane protein family.</text>
</comment>
<feature type="transmembrane region" description="Helical" evidence="5">
    <location>
        <begin position="273"/>
        <end position="296"/>
    </location>
</feature>
<feature type="transmembrane region" description="Helical" evidence="5">
    <location>
        <begin position="209"/>
        <end position="232"/>
    </location>
</feature>
<keyword evidence="5" id="KW-1003">Cell membrane</keyword>
<dbReference type="InterPro" id="IPR000412">
    <property type="entry name" value="ABC_2_transport"/>
</dbReference>
<protein>
    <recommendedName>
        <fullName evidence="5">Transport permease protein</fullName>
    </recommendedName>
</protein>
<evidence type="ECO:0000313" key="7">
    <source>
        <dbReference type="EMBL" id="MEP0815856.1"/>
    </source>
</evidence>
<evidence type="ECO:0000256" key="2">
    <source>
        <dbReference type="ARBA" id="ARBA00022692"/>
    </source>
</evidence>